<dbReference type="Gene3D" id="3.30.70.1820">
    <property type="entry name" value="L1 transposable element, RRM domain"/>
    <property type="match status" value="1"/>
</dbReference>
<organism evidence="1 2">
    <name type="scientific">Cirrhinus mrigala</name>
    <name type="common">Mrigala</name>
    <dbReference type="NCBI Taxonomy" id="683832"/>
    <lineage>
        <taxon>Eukaryota</taxon>
        <taxon>Metazoa</taxon>
        <taxon>Chordata</taxon>
        <taxon>Craniata</taxon>
        <taxon>Vertebrata</taxon>
        <taxon>Euteleostomi</taxon>
        <taxon>Actinopterygii</taxon>
        <taxon>Neopterygii</taxon>
        <taxon>Teleostei</taxon>
        <taxon>Ostariophysi</taxon>
        <taxon>Cypriniformes</taxon>
        <taxon>Cyprinidae</taxon>
        <taxon>Labeoninae</taxon>
        <taxon>Labeonini</taxon>
        <taxon>Cirrhinus</taxon>
    </lineage>
</organism>
<keyword evidence="2" id="KW-1185">Reference proteome</keyword>
<accession>A0ABD0MIZ3</accession>
<evidence type="ECO:0000313" key="2">
    <source>
        <dbReference type="Proteomes" id="UP001529510"/>
    </source>
</evidence>
<proteinExistence type="predicted"/>
<comment type="caution">
    <text evidence="1">The sequence shown here is derived from an EMBL/GenBank/DDBJ whole genome shotgun (WGS) entry which is preliminary data.</text>
</comment>
<dbReference type="AlphaFoldDB" id="A0ABD0MIZ3"/>
<dbReference type="EMBL" id="JAMKFB020000399">
    <property type="protein sequence ID" value="KAL0149605.1"/>
    <property type="molecule type" value="Genomic_DNA"/>
</dbReference>
<sequence>KAVASDFKSSFGLLETKFDQVRSIVEDHGQRLGSLELVSEDLSQHVSELENVCSSLRENLRILGLAEATEGGRPTEFFTDLLCEVFGKEVPSSPPEIDRAHRSLAPKAALGQRPWPVILRLHRYQMKDLLIREARRRGKLEYRGQQICIVEDYCPEVMSQRAEYRGVMTELYDRGLKPSLLYPARLRITLSNGERKWLRSVDEARKYVDGLPSISRTS</sequence>
<feature type="non-terminal residue" evidence="1">
    <location>
        <position position="1"/>
    </location>
</feature>
<evidence type="ECO:0008006" key="3">
    <source>
        <dbReference type="Google" id="ProtNLM"/>
    </source>
</evidence>
<dbReference type="PANTHER" id="PTHR11505">
    <property type="entry name" value="L1 TRANSPOSABLE ELEMENT-RELATED"/>
    <property type="match status" value="1"/>
</dbReference>
<dbReference type="Proteomes" id="UP001529510">
    <property type="component" value="Unassembled WGS sequence"/>
</dbReference>
<reference evidence="1 2" key="1">
    <citation type="submission" date="2024-05" db="EMBL/GenBank/DDBJ databases">
        <title>Genome sequencing and assembly of Indian major carp, Cirrhinus mrigala (Hamilton, 1822).</title>
        <authorList>
            <person name="Mohindra V."/>
            <person name="Chowdhury L.M."/>
            <person name="Lal K."/>
            <person name="Jena J.K."/>
        </authorList>
    </citation>
    <scope>NUCLEOTIDE SEQUENCE [LARGE SCALE GENOMIC DNA]</scope>
    <source>
        <strain evidence="1">CM1030</strain>
        <tissue evidence="1">Blood</tissue>
    </source>
</reference>
<name>A0ABD0MIZ3_CIRMR</name>
<dbReference type="InterPro" id="IPR004244">
    <property type="entry name" value="Transposase_22"/>
</dbReference>
<gene>
    <name evidence="1" type="ORF">M9458_055132</name>
</gene>
<protein>
    <recommendedName>
        <fullName evidence="3">Transposase element L1Md-A101/L1Md-A102/L1Md-A2</fullName>
    </recommendedName>
</protein>
<evidence type="ECO:0000313" key="1">
    <source>
        <dbReference type="EMBL" id="KAL0149605.1"/>
    </source>
</evidence>